<keyword evidence="4 9" id="KW-0479">Metal-binding</keyword>
<dbReference type="HAMAP" id="MF_01682">
    <property type="entry name" value="Salvage_MtnD"/>
    <property type="match status" value="1"/>
</dbReference>
<name>A0A4D4J365_9PSEU</name>
<comment type="similarity">
    <text evidence="9">Belongs to the acireductone dioxygenase (ARD) family.</text>
</comment>
<feature type="binding site" evidence="9">
    <location>
        <position position="108"/>
    </location>
    <ligand>
        <name>Ni(2+)</name>
        <dbReference type="ChEBI" id="CHEBI:49786"/>
    </ligand>
</feature>
<dbReference type="InterPro" id="IPR004313">
    <property type="entry name" value="ARD"/>
</dbReference>
<feature type="binding site" evidence="9">
    <location>
        <position position="108"/>
    </location>
    <ligand>
        <name>Fe(2+)</name>
        <dbReference type="ChEBI" id="CHEBI:29033"/>
    </ligand>
</feature>
<reference evidence="11" key="1">
    <citation type="submission" date="2019-04" db="EMBL/GenBank/DDBJ databases">
        <title>Draft genome sequence of Pseudonocardiaceae bacterium SL3-2-4.</title>
        <authorList>
            <person name="Ningsih F."/>
            <person name="Yokota A."/>
            <person name="Sakai Y."/>
            <person name="Nanatani K."/>
            <person name="Yabe S."/>
            <person name="Oetari A."/>
            <person name="Sjamsuridzal W."/>
        </authorList>
    </citation>
    <scope>NUCLEOTIDE SEQUENCE [LARGE SCALE GENOMIC DNA]</scope>
    <source>
        <strain evidence="11">SL3-2-4</strain>
    </source>
</reference>
<evidence type="ECO:0000256" key="8">
    <source>
        <dbReference type="ARBA" id="ARBA00023167"/>
    </source>
</evidence>
<evidence type="ECO:0000313" key="11">
    <source>
        <dbReference type="Proteomes" id="UP000298860"/>
    </source>
</evidence>
<dbReference type="EC" id="1.13.11.53" evidence="9"/>
<dbReference type="SUPFAM" id="SSF51182">
    <property type="entry name" value="RmlC-like cupins"/>
    <property type="match status" value="1"/>
</dbReference>
<dbReference type="OrthoDB" id="9795636at2"/>
<dbReference type="EMBL" id="BJFL01000002">
    <property type="protein sequence ID" value="GDY29069.1"/>
    <property type="molecule type" value="Genomic_DNA"/>
</dbReference>
<dbReference type="InterPro" id="IPR023956">
    <property type="entry name" value="ARD_bac"/>
</dbReference>
<dbReference type="UniPathway" id="UPA00904">
    <property type="reaction ID" value="UER00878"/>
</dbReference>
<comment type="subunit">
    <text evidence="9">Monomer.</text>
</comment>
<comment type="cofactor">
    <cofactor evidence="9">
        <name>Fe(2+)</name>
        <dbReference type="ChEBI" id="CHEBI:29033"/>
    </cofactor>
    <text evidence="9">Binds 1 Fe(2+) cation per monomer.</text>
</comment>
<dbReference type="GO" id="GO:0010309">
    <property type="term" value="F:acireductone dioxygenase [iron(II)-requiring] activity"/>
    <property type="evidence" value="ECO:0007669"/>
    <property type="project" value="UniProtKB-UniRule"/>
</dbReference>
<organism evidence="10 11">
    <name type="scientific">Gandjariella thermophila</name>
    <dbReference type="NCBI Taxonomy" id="1931992"/>
    <lineage>
        <taxon>Bacteria</taxon>
        <taxon>Bacillati</taxon>
        <taxon>Actinomycetota</taxon>
        <taxon>Actinomycetes</taxon>
        <taxon>Pseudonocardiales</taxon>
        <taxon>Pseudonocardiaceae</taxon>
        <taxon>Gandjariella</taxon>
    </lineage>
</organism>
<keyword evidence="7 9" id="KW-0408">Iron</keyword>
<feature type="binding site" evidence="9">
    <location>
        <position position="102"/>
    </location>
    <ligand>
        <name>Ni(2+)</name>
        <dbReference type="ChEBI" id="CHEBI:49786"/>
    </ligand>
</feature>
<dbReference type="AlphaFoldDB" id="A0A4D4J365"/>
<dbReference type="PANTHER" id="PTHR23418:SF0">
    <property type="entry name" value="ACIREDUCTONE DIOXYGENASE"/>
    <property type="match status" value="1"/>
</dbReference>
<evidence type="ECO:0000256" key="1">
    <source>
        <dbReference type="ARBA" id="ARBA00000428"/>
    </source>
</evidence>
<comment type="function">
    <text evidence="9">Catalyzes 2 different reactions between oxygene and the acireductone 1,2-dihydroxy-3-keto-5-methylthiopentene (DHK-MTPene) depending upon the metal bound in the active site. Fe-containing acireductone dioxygenase (Fe-ARD) produces formate and 2-keto-4-methylthiobutyrate (KMTB), the alpha-ketoacid precursor of methionine in the methionine recycle pathway. Ni-containing acireductone dioxygenase (Ni-ARD) produces methylthiopropionate, carbon monoxide and formate, and does not lie on the methionine recycle pathway.</text>
</comment>
<feature type="site" description="May play a role in transmitting local conformational changes" evidence="9">
    <location>
        <position position="107"/>
    </location>
</feature>
<comment type="cofactor">
    <cofactor evidence="9">
        <name>Ni(2+)</name>
        <dbReference type="ChEBI" id="CHEBI:49786"/>
    </cofactor>
    <text evidence="9">Binds 1 nickel ion per monomer.</text>
</comment>
<feature type="binding site" evidence="9">
    <location>
        <position position="146"/>
    </location>
    <ligand>
        <name>Fe(2+)</name>
        <dbReference type="ChEBI" id="CHEBI:29033"/>
    </ligand>
</feature>
<dbReference type="InterPro" id="IPR014710">
    <property type="entry name" value="RmlC-like_jellyroll"/>
</dbReference>
<dbReference type="RefSeq" id="WP_137812237.1">
    <property type="nucleotide sequence ID" value="NZ_BJFL01000002.1"/>
</dbReference>
<evidence type="ECO:0000256" key="5">
    <source>
        <dbReference type="ARBA" id="ARBA00022964"/>
    </source>
</evidence>
<dbReference type="GO" id="GO:0019284">
    <property type="term" value="P:L-methionine salvage from S-adenosylmethionine"/>
    <property type="evidence" value="ECO:0007669"/>
    <property type="project" value="InterPro"/>
</dbReference>
<accession>A0A4D4J365</accession>
<gene>
    <name evidence="9 10" type="primary">mtnD</name>
    <name evidence="10" type="ORF">GTS_07020</name>
</gene>
<evidence type="ECO:0000256" key="3">
    <source>
        <dbReference type="ARBA" id="ARBA00022605"/>
    </source>
</evidence>
<protein>
    <recommendedName>
        <fullName evidence="9">Acireductone dioxygenase</fullName>
    </recommendedName>
    <alternativeName>
        <fullName evidence="9">1,2-dihydroxy-3-keto-5-methylthiopentene dioxygenase</fullName>
        <shortName evidence="9">DHK-MTPene dioxygenase</shortName>
    </alternativeName>
    <alternativeName>
        <fullName evidence="9">Acireductone dioxygenase (Fe(2+)-requiring)</fullName>
        <shortName evidence="9">ARD'</shortName>
        <shortName evidence="9">Fe-ARD</shortName>
        <ecNumber evidence="9">1.13.11.54</ecNumber>
    </alternativeName>
    <alternativeName>
        <fullName evidence="9">Acireductone dioxygenase (Ni(2+)-requiring)</fullName>
        <shortName evidence="9">ARD</shortName>
        <shortName evidence="9">Ni-ARD</shortName>
        <ecNumber evidence="9">1.13.11.53</ecNumber>
    </alternativeName>
</protein>
<keyword evidence="8 9" id="KW-0486">Methionine biosynthesis</keyword>
<dbReference type="PANTHER" id="PTHR23418">
    <property type="entry name" value="ACIREDUCTONE DIOXYGENASE"/>
    <property type="match status" value="1"/>
</dbReference>
<keyword evidence="2 9" id="KW-0533">Nickel</keyword>
<evidence type="ECO:0000313" key="10">
    <source>
        <dbReference type="EMBL" id="GDY29069.1"/>
    </source>
</evidence>
<dbReference type="Pfam" id="PF03079">
    <property type="entry name" value="ARD"/>
    <property type="match status" value="1"/>
</dbReference>
<proteinExistence type="inferred from homology"/>
<comment type="caution">
    <text evidence="10">The sequence shown here is derived from an EMBL/GenBank/DDBJ whole genome shotgun (WGS) entry which is preliminary data.</text>
</comment>
<feature type="binding site" evidence="9">
    <location>
        <position position="104"/>
    </location>
    <ligand>
        <name>Ni(2+)</name>
        <dbReference type="ChEBI" id="CHEBI:49786"/>
    </ligand>
</feature>
<comment type="pathway">
    <text evidence="9">Amino-acid biosynthesis; L-methionine biosynthesis via salvage pathway; L-methionine from S-methyl-5-thio-alpha-D-ribose 1-phosphate: step 5/6.</text>
</comment>
<dbReference type="GO" id="GO:0010308">
    <property type="term" value="F:acireductone dioxygenase (Ni2+-requiring) activity"/>
    <property type="evidence" value="ECO:0007669"/>
    <property type="project" value="UniProtKB-UniRule"/>
</dbReference>
<evidence type="ECO:0000256" key="9">
    <source>
        <dbReference type="HAMAP-Rule" id="MF_01682"/>
    </source>
</evidence>
<sequence length="192" mass="21687">MTILQVMAEDDARVLLRTTDPEKINDELGPHGMWFERWQANAPLPDDAGEDEVLEAYREDVDRLCKQGDYRLVDVVRLHPDDEDPGWPEKARAARTKFLDEHTHDEDEVRFFVEGSGCFYLHLGDRVYAVVCEAGDLLAVPAGTTHWFDMGERPAFAAIRFFQEEDGWIGNFTGSGISARFPSLDELVAGGQ</sequence>
<dbReference type="EC" id="1.13.11.54" evidence="9"/>
<evidence type="ECO:0000256" key="6">
    <source>
        <dbReference type="ARBA" id="ARBA00023002"/>
    </source>
</evidence>
<dbReference type="Gene3D" id="2.60.120.10">
    <property type="entry name" value="Jelly Rolls"/>
    <property type="match status" value="1"/>
</dbReference>
<keyword evidence="5 9" id="KW-0223">Dioxygenase</keyword>
<comment type="catalytic activity">
    <reaction evidence="1 9">
        <text>1,2-dihydroxy-5-(methylsulfanyl)pent-1-en-3-one + O2 = 4-methylsulfanyl-2-oxobutanoate + formate + 2 H(+)</text>
        <dbReference type="Rhea" id="RHEA:24504"/>
        <dbReference type="ChEBI" id="CHEBI:15378"/>
        <dbReference type="ChEBI" id="CHEBI:15379"/>
        <dbReference type="ChEBI" id="CHEBI:15740"/>
        <dbReference type="ChEBI" id="CHEBI:16723"/>
        <dbReference type="ChEBI" id="CHEBI:49252"/>
        <dbReference type="EC" id="1.13.11.54"/>
    </reaction>
</comment>
<feature type="binding site" evidence="9">
    <location>
        <position position="146"/>
    </location>
    <ligand>
        <name>Ni(2+)</name>
        <dbReference type="ChEBI" id="CHEBI:49786"/>
    </ligand>
</feature>
<keyword evidence="11" id="KW-1185">Reference proteome</keyword>
<evidence type="ECO:0000256" key="2">
    <source>
        <dbReference type="ARBA" id="ARBA00022596"/>
    </source>
</evidence>
<dbReference type="InterPro" id="IPR011051">
    <property type="entry name" value="RmlC_Cupin_sf"/>
</dbReference>
<keyword evidence="6 9" id="KW-0560">Oxidoreductase</keyword>
<feature type="site" description="Important to generate the dianion" evidence="9">
    <location>
        <position position="110"/>
    </location>
</feature>
<keyword evidence="3 9" id="KW-0028">Amino-acid biosynthesis</keyword>
<dbReference type="Proteomes" id="UP000298860">
    <property type="component" value="Unassembled WGS sequence"/>
</dbReference>
<feature type="binding site" evidence="9">
    <location>
        <position position="102"/>
    </location>
    <ligand>
        <name>Fe(2+)</name>
        <dbReference type="ChEBI" id="CHEBI:29033"/>
    </ligand>
</feature>
<comment type="catalytic activity">
    <reaction evidence="9">
        <text>1,2-dihydroxy-5-(methylsulfanyl)pent-1-en-3-one + O2 = 3-(methylsulfanyl)propanoate + CO + formate + 2 H(+)</text>
        <dbReference type="Rhea" id="RHEA:14161"/>
        <dbReference type="ChEBI" id="CHEBI:15378"/>
        <dbReference type="ChEBI" id="CHEBI:15379"/>
        <dbReference type="ChEBI" id="CHEBI:15740"/>
        <dbReference type="ChEBI" id="CHEBI:17245"/>
        <dbReference type="ChEBI" id="CHEBI:49016"/>
        <dbReference type="ChEBI" id="CHEBI:49252"/>
        <dbReference type="EC" id="1.13.11.53"/>
    </reaction>
</comment>
<evidence type="ECO:0000256" key="4">
    <source>
        <dbReference type="ARBA" id="ARBA00022723"/>
    </source>
</evidence>
<dbReference type="CDD" id="cd02232">
    <property type="entry name" value="cupin_ARD"/>
    <property type="match status" value="1"/>
</dbReference>
<feature type="binding site" evidence="9">
    <location>
        <position position="104"/>
    </location>
    <ligand>
        <name>Fe(2+)</name>
        <dbReference type="ChEBI" id="CHEBI:29033"/>
    </ligand>
</feature>
<feature type="site" description="May play a role in metal incorporation in vivo" evidence="9">
    <location>
        <position position="101"/>
    </location>
</feature>
<dbReference type="GO" id="GO:0005506">
    <property type="term" value="F:iron ion binding"/>
    <property type="evidence" value="ECO:0007669"/>
    <property type="project" value="UniProtKB-UniRule"/>
</dbReference>
<dbReference type="GO" id="GO:0016151">
    <property type="term" value="F:nickel cation binding"/>
    <property type="evidence" value="ECO:0007669"/>
    <property type="project" value="UniProtKB-UniRule"/>
</dbReference>
<evidence type="ECO:0000256" key="7">
    <source>
        <dbReference type="ARBA" id="ARBA00023004"/>
    </source>
</evidence>
<dbReference type="GO" id="GO:0019509">
    <property type="term" value="P:L-methionine salvage from methylthioadenosine"/>
    <property type="evidence" value="ECO:0007669"/>
    <property type="project" value="UniProtKB-UniRule"/>
</dbReference>